<evidence type="ECO:0000259" key="7">
    <source>
        <dbReference type="SMART" id="SM00385"/>
    </source>
</evidence>
<evidence type="ECO:0000313" key="8">
    <source>
        <dbReference type="EMBL" id="KAL0910280.1"/>
    </source>
</evidence>
<dbReference type="FunFam" id="1.10.472.10:FF:000001">
    <property type="entry name" value="G2/mitotic-specific cyclin"/>
    <property type="match status" value="1"/>
</dbReference>
<dbReference type="GO" id="GO:0051301">
    <property type="term" value="P:cell division"/>
    <property type="evidence" value="ECO:0007669"/>
    <property type="project" value="UniProtKB-KW"/>
</dbReference>
<keyword evidence="4" id="KW-0131">Cell cycle</keyword>
<evidence type="ECO:0000313" key="9">
    <source>
        <dbReference type="Proteomes" id="UP001552299"/>
    </source>
</evidence>
<dbReference type="PANTHER" id="PTHR30540">
    <property type="entry name" value="OSMOTIC STRESS POTASSIUM TRANSPORTER"/>
    <property type="match status" value="1"/>
</dbReference>
<dbReference type="Pfam" id="PF02705">
    <property type="entry name" value="K_trans"/>
    <property type="match status" value="1"/>
</dbReference>
<dbReference type="Gene3D" id="1.10.472.10">
    <property type="entry name" value="Cyclin-like"/>
    <property type="match status" value="1"/>
</dbReference>
<feature type="domain" description="Cyclin-like" evidence="7">
    <location>
        <begin position="173"/>
        <end position="258"/>
    </location>
</feature>
<accession>A0ABD0UCQ2</accession>
<dbReference type="InterPro" id="IPR003855">
    <property type="entry name" value="K+_transporter"/>
</dbReference>
<comment type="caution">
    <text evidence="8">The sequence shown here is derived from an EMBL/GenBank/DDBJ whole genome shotgun (WGS) entry which is preliminary data.</text>
</comment>
<feature type="transmembrane region" description="Helical" evidence="6">
    <location>
        <begin position="126"/>
        <end position="148"/>
    </location>
</feature>
<dbReference type="SMART" id="SM00385">
    <property type="entry name" value="CYCLIN"/>
    <property type="match status" value="1"/>
</dbReference>
<dbReference type="InterPro" id="IPR048258">
    <property type="entry name" value="Cyclins_cyclin-box"/>
</dbReference>
<evidence type="ECO:0000256" key="2">
    <source>
        <dbReference type="ARBA" id="ARBA00022618"/>
    </source>
</evidence>
<dbReference type="InterPro" id="IPR053951">
    <property type="entry name" value="K_trans_N"/>
</dbReference>
<proteinExistence type="inferred from homology"/>
<gene>
    <name evidence="8" type="ORF">M5K25_021245</name>
</gene>
<evidence type="ECO:0000256" key="5">
    <source>
        <dbReference type="RuleBase" id="RU000383"/>
    </source>
</evidence>
<dbReference type="PANTHER" id="PTHR30540:SF106">
    <property type="entry name" value="POTASSIUM TRANSPORTER 26"/>
    <property type="match status" value="1"/>
</dbReference>
<keyword evidence="9" id="KW-1185">Reference proteome</keyword>
<comment type="similarity">
    <text evidence="1">Belongs to the HAK/KUP transporter (TC 2.A.72.3) family.</text>
</comment>
<protein>
    <recommendedName>
        <fullName evidence="7">Cyclin-like domain-containing protein</fullName>
    </recommendedName>
</protein>
<dbReference type="AlphaFoldDB" id="A0ABD0UCQ2"/>
<dbReference type="InterPro" id="IPR013763">
    <property type="entry name" value="Cyclin-like_dom"/>
</dbReference>
<keyword evidence="2" id="KW-0132">Cell division</keyword>
<sequence>MPLANAEHVVYLSVAILIVLFLFQRFGTNKVSFSFSPIMVLCFSFTATIGLYNIIKFYPSILKALSPHYIFYFFQRNHRKGWELLGAIALCITGAEAMFADLEAAFLIKNPDRISTAFYSSVPEPIFWPMFIISTLAAVVASQALISAKSSQINDYMNFQVEIDAEMRAKVAYWLIQVHEEYQLMPETLYLTLQIMDRYLSIQTVKRRTLQFVGINSMLIACKYVEKRGSPKVHELVSISRMTYNKSYILKMEKSILNKLDWSVTVPKQWACMSFSCVL</sequence>
<feature type="transmembrane region" description="Helical" evidence="6">
    <location>
        <begin position="9"/>
        <end position="27"/>
    </location>
</feature>
<evidence type="ECO:0000256" key="4">
    <source>
        <dbReference type="ARBA" id="ARBA00023306"/>
    </source>
</evidence>
<dbReference type="SUPFAM" id="SSF47954">
    <property type="entry name" value="Cyclin-like"/>
    <property type="match status" value="1"/>
</dbReference>
<dbReference type="EMBL" id="JANQDX010000016">
    <property type="protein sequence ID" value="KAL0910280.1"/>
    <property type="molecule type" value="Genomic_DNA"/>
</dbReference>
<dbReference type="PROSITE" id="PS00292">
    <property type="entry name" value="CYCLINS"/>
    <property type="match status" value="1"/>
</dbReference>
<keyword evidence="6" id="KW-0472">Membrane</keyword>
<evidence type="ECO:0000256" key="6">
    <source>
        <dbReference type="SAM" id="Phobius"/>
    </source>
</evidence>
<dbReference type="InterPro" id="IPR006671">
    <property type="entry name" value="Cyclin_N"/>
</dbReference>
<feature type="transmembrane region" description="Helical" evidence="6">
    <location>
        <begin position="33"/>
        <end position="55"/>
    </location>
</feature>
<evidence type="ECO:0000256" key="3">
    <source>
        <dbReference type="ARBA" id="ARBA00023127"/>
    </source>
</evidence>
<feature type="transmembrane region" description="Helical" evidence="6">
    <location>
        <begin position="84"/>
        <end position="106"/>
    </location>
</feature>
<dbReference type="Pfam" id="PF00134">
    <property type="entry name" value="Cyclin_N"/>
    <property type="match status" value="1"/>
</dbReference>
<keyword evidence="6" id="KW-1133">Transmembrane helix</keyword>
<reference evidence="8 9" key="1">
    <citation type="journal article" date="2024" name="Plant Biotechnol. J.">
        <title>Dendrobium thyrsiflorum genome and its molecular insights into genes involved in important horticultural traits.</title>
        <authorList>
            <person name="Chen B."/>
            <person name="Wang J.Y."/>
            <person name="Zheng P.J."/>
            <person name="Li K.L."/>
            <person name="Liang Y.M."/>
            <person name="Chen X.F."/>
            <person name="Zhang C."/>
            <person name="Zhao X."/>
            <person name="He X."/>
            <person name="Zhang G.Q."/>
            <person name="Liu Z.J."/>
            <person name="Xu Q."/>
        </authorList>
    </citation>
    <scope>NUCLEOTIDE SEQUENCE [LARGE SCALE GENOMIC DNA]</scope>
    <source>
        <strain evidence="8">GZMU011</strain>
    </source>
</reference>
<dbReference type="Proteomes" id="UP001552299">
    <property type="component" value="Unassembled WGS sequence"/>
</dbReference>
<keyword evidence="3 5" id="KW-0195">Cyclin</keyword>
<keyword evidence="6" id="KW-0812">Transmembrane</keyword>
<dbReference type="InterPro" id="IPR036915">
    <property type="entry name" value="Cyclin-like_sf"/>
</dbReference>
<name>A0ABD0UCQ2_DENTH</name>
<evidence type="ECO:0000256" key="1">
    <source>
        <dbReference type="ARBA" id="ARBA00008440"/>
    </source>
</evidence>
<organism evidence="8 9">
    <name type="scientific">Dendrobium thyrsiflorum</name>
    <name type="common">Pinecone-like raceme dendrobium</name>
    <name type="synonym">Orchid</name>
    <dbReference type="NCBI Taxonomy" id="117978"/>
    <lineage>
        <taxon>Eukaryota</taxon>
        <taxon>Viridiplantae</taxon>
        <taxon>Streptophyta</taxon>
        <taxon>Embryophyta</taxon>
        <taxon>Tracheophyta</taxon>
        <taxon>Spermatophyta</taxon>
        <taxon>Magnoliopsida</taxon>
        <taxon>Liliopsida</taxon>
        <taxon>Asparagales</taxon>
        <taxon>Orchidaceae</taxon>
        <taxon>Epidendroideae</taxon>
        <taxon>Malaxideae</taxon>
        <taxon>Dendrobiinae</taxon>
        <taxon>Dendrobium</taxon>
    </lineage>
</organism>
<comment type="similarity">
    <text evidence="5">Belongs to the cyclin family.</text>
</comment>